<keyword evidence="2" id="KW-1185">Reference proteome</keyword>
<accession>A0A397STP4</accession>
<protein>
    <recommendedName>
        <fullName evidence="3">Protein kinase domain-containing protein</fullName>
    </recommendedName>
</protein>
<proteinExistence type="predicted"/>
<organism evidence="1 2">
    <name type="scientific">Glomus cerebriforme</name>
    <dbReference type="NCBI Taxonomy" id="658196"/>
    <lineage>
        <taxon>Eukaryota</taxon>
        <taxon>Fungi</taxon>
        <taxon>Fungi incertae sedis</taxon>
        <taxon>Mucoromycota</taxon>
        <taxon>Glomeromycotina</taxon>
        <taxon>Glomeromycetes</taxon>
        <taxon>Glomerales</taxon>
        <taxon>Glomeraceae</taxon>
        <taxon>Glomus</taxon>
    </lineage>
</organism>
<dbReference type="EMBL" id="QKYT01000387">
    <property type="protein sequence ID" value="RIA86054.1"/>
    <property type="molecule type" value="Genomic_DNA"/>
</dbReference>
<dbReference type="OrthoDB" id="2353542at2759"/>
<dbReference type="Gene3D" id="1.10.510.10">
    <property type="entry name" value="Transferase(Phosphotransferase) domain 1"/>
    <property type="match status" value="1"/>
</dbReference>
<evidence type="ECO:0000313" key="2">
    <source>
        <dbReference type="Proteomes" id="UP000265703"/>
    </source>
</evidence>
<evidence type="ECO:0008006" key="3">
    <source>
        <dbReference type="Google" id="ProtNLM"/>
    </source>
</evidence>
<dbReference type="SUPFAM" id="SSF56112">
    <property type="entry name" value="Protein kinase-like (PK-like)"/>
    <property type="match status" value="1"/>
</dbReference>
<comment type="caution">
    <text evidence="1">The sequence shown here is derived from an EMBL/GenBank/DDBJ whole genome shotgun (WGS) entry which is preliminary data.</text>
</comment>
<dbReference type="AlphaFoldDB" id="A0A397STP4"/>
<reference evidence="1 2" key="1">
    <citation type="submission" date="2018-06" db="EMBL/GenBank/DDBJ databases">
        <title>Comparative genomics reveals the genomic features of Rhizophagus irregularis, R. cerebriforme, R. diaphanum and Gigaspora rosea, and their symbiotic lifestyle signature.</title>
        <authorList>
            <person name="Morin E."/>
            <person name="San Clemente H."/>
            <person name="Chen E.C.H."/>
            <person name="De La Providencia I."/>
            <person name="Hainaut M."/>
            <person name="Kuo A."/>
            <person name="Kohler A."/>
            <person name="Murat C."/>
            <person name="Tang N."/>
            <person name="Roy S."/>
            <person name="Loubradou J."/>
            <person name="Henrissat B."/>
            <person name="Grigoriev I.V."/>
            <person name="Corradi N."/>
            <person name="Roux C."/>
            <person name="Martin F.M."/>
        </authorList>
    </citation>
    <scope>NUCLEOTIDE SEQUENCE [LARGE SCALE GENOMIC DNA]</scope>
    <source>
        <strain evidence="1 2">DAOM 227022</strain>
    </source>
</reference>
<name>A0A397STP4_9GLOM</name>
<sequence>MDRFFSIFINEFYSLIWIPRCQMLKRWEEENSTASTSNASSKPFDQACQIAPNRKISHYVNEIAYDEFNHPVADKASHLNQAASAGYFAVKKYVKMGITKGTLLLQKDSSFKGKDPIIDSNPYAQRGCFASDVYSIGVLMWQISSGHQPYYAEGINYDISLALAIQGGEREKIIDSTPIEYSNLYTEKEDDLLQESESLDINDDLNLDNITSIIGCEKKNSLQNQTSKDSFNSTFNNIIVDKLITVIINKHDKEENDNQAFELFSKAADND</sequence>
<dbReference type="InterPro" id="IPR011009">
    <property type="entry name" value="Kinase-like_dom_sf"/>
</dbReference>
<dbReference type="Proteomes" id="UP000265703">
    <property type="component" value="Unassembled WGS sequence"/>
</dbReference>
<evidence type="ECO:0000313" key="1">
    <source>
        <dbReference type="EMBL" id="RIA86054.1"/>
    </source>
</evidence>
<gene>
    <name evidence="1" type="ORF">C1645_829885</name>
</gene>